<dbReference type="EC" id="5.1.1.13" evidence="2"/>
<gene>
    <name evidence="2" type="ORF">AVDCRST_MAG88-413</name>
</gene>
<feature type="compositionally biased region" description="Basic residues" evidence="1">
    <location>
        <begin position="34"/>
        <end position="44"/>
    </location>
</feature>
<dbReference type="GO" id="GO:0047689">
    <property type="term" value="F:aspartate racemase activity"/>
    <property type="evidence" value="ECO:0007669"/>
    <property type="project" value="UniProtKB-EC"/>
</dbReference>
<feature type="non-terminal residue" evidence="2">
    <location>
        <position position="97"/>
    </location>
</feature>
<reference evidence="2" key="1">
    <citation type="submission" date="2020-02" db="EMBL/GenBank/DDBJ databases">
        <authorList>
            <person name="Meier V. D."/>
        </authorList>
    </citation>
    <scope>NUCLEOTIDE SEQUENCE</scope>
    <source>
        <strain evidence="2">AVDCRST_MAG88</strain>
    </source>
</reference>
<organism evidence="2">
    <name type="scientific">uncultured Thermomicrobiales bacterium</name>
    <dbReference type="NCBI Taxonomy" id="1645740"/>
    <lineage>
        <taxon>Bacteria</taxon>
        <taxon>Pseudomonadati</taxon>
        <taxon>Thermomicrobiota</taxon>
        <taxon>Thermomicrobia</taxon>
        <taxon>Thermomicrobiales</taxon>
        <taxon>environmental samples</taxon>
    </lineage>
</organism>
<sequence>ASNDRYPRRHGAAGDRRPLPQDHPGNAGGVRPRSSARRHRRRPDHSRSFGGAARRGSRPPPKIAGERAAARSGQRRFHRDAVQYGACVPAGTPPAAD</sequence>
<feature type="non-terminal residue" evidence="2">
    <location>
        <position position="1"/>
    </location>
</feature>
<dbReference type="EMBL" id="CADCWM010000141">
    <property type="protein sequence ID" value="CAA9546092.1"/>
    <property type="molecule type" value="Genomic_DNA"/>
</dbReference>
<evidence type="ECO:0000313" key="2">
    <source>
        <dbReference type="EMBL" id="CAA9546092.1"/>
    </source>
</evidence>
<evidence type="ECO:0000256" key="1">
    <source>
        <dbReference type="SAM" id="MobiDB-lite"/>
    </source>
</evidence>
<proteinExistence type="predicted"/>
<dbReference type="AlphaFoldDB" id="A0A6J4UFP7"/>
<protein>
    <submittedName>
        <fullName evidence="2">Aspartate racemase</fullName>
        <ecNumber evidence="2">5.1.1.13</ecNumber>
    </submittedName>
</protein>
<accession>A0A6J4UFP7</accession>
<feature type="region of interest" description="Disordered" evidence="1">
    <location>
        <begin position="1"/>
        <end position="97"/>
    </location>
</feature>
<keyword evidence="2" id="KW-0413">Isomerase</keyword>
<name>A0A6J4UFP7_9BACT</name>